<gene>
    <name evidence="2" type="ORF">G6L72_22625</name>
</gene>
<comment type="caution">
    <text evidence="2">The sequence shown here is derived from an EMBL/GenBank/DDBJ whole genome shotgun (WGS) entry which is preliminary data.</text>
</comment>
<proteinExistence type="predicted"/>
<accession>A0ABX2JAC0</accession>
<dbReference type="PANTHER" id="PTHR11365">
    <property type="entry name" value="5-OXOPROLINASE RELATED"/>
    <property type="match status" value="1"/>
</dbReference>
<dbReference type="InterPro" id="IPR045079">
    <property type="entry name" value="Oxoprolinase-like"/>
</dbReference>
<dbReference type="Proteomes" id="UP000822331">
    <property type="component" value="Unassembled WGS sequence"/>
</dbReference>
<evidence type="ECO:0000313" key="2">
    <source>
        <dbReference type="EMBL" id="NTF39502.1"/>
    </source>
</evidence>
<dbReference type="Pfam" id="PF02538">
    <property type="entry name" value="Hydantoinase_B"/>
    <property type="match status" value="1"/>
</dbReference>
<evidence type="ECO:0000259" key="1">
    <source>
        <dbReference type="Pfam" id="PF02538"/>
    </source>
</evidence>
<reference evidence="2 3" key="1">
    <citation type="journal article" date="2020" name="Science">
        <title>Unexpected conservation and global transmission of agrobacterial virulence plasmids.</title>
        <authorList>
            <person name="Weisberg A.J."/>
            <person name="Davis E.W. 2nd"/>
            <person name="Tabima J."/>
            <person name="Belcher M.S."/>
            <person name="Miller M."/>
            <person name="Kuo C.H."/>
            <person name="Loper J.E."/>
            <person name="Grunwald N.J."/>
            <person name="Putnam M.L."/>
            <person name="Chang J.H."/>
        </authorList>
    </citation>
    <scope>NUCLEOTIDE SEQUENCE [LARGE SCALE GENOMIC DNA]</scope>
    <source>
        <strain evidence="2 3">A19/93</strain>
    </source>
</reference>
<organism evidence="2 3">
    <name type="scientific">Agrobacterium rubi</name>
    <dbReference type="NCBI Taxonomy" id="28099"/>
    <lineage>
        <taxon>Bacteria</taxon>
        <taxon>Pseudomonadati</taxon>
        <taxon>Pseudomonadota</taxon>
        <taxon>Alphaproteobacteria</taxon>
        <taxon>Hyphomicrobiales</taxon>
        <taxon>Rhizobiaceae</taxon>
        <taxon>Rhizobium/Agrobacterium group</taxon>
        <taxon>Agrobacterium</taxon>
    </lineage>
</organism>
<evidence type="ECO:0000313" key="3">
    <source>
        <dbReference type="Proteomes" id="UP000822331"/>
    </source>
</evidence>
<dbReference type="EMBL" id="JAAMCP010000015">
    <property type="protein sequence ID" value="NTF39502.1"/>
    <property type="molecule type" value="Genomic_DNA"/>
</dbReference>
<protein>
    <submittedName>
        <fullName evidence="2">Hydantoinase B/oxoprolinase family protein</fullName>
    </submittedName>
</protein>
<dbReference type="PANTHER" id="PTHR11365:SF23">
    <property type="entry name" value="HYPOTHETICAL 5-OXOPROLINASE (EUROFUNG)-RELATED"/>
    <property type="match status" value="1"/>
</dbReference>
<sequence>MTPDNLIQDHKREINAIAMEVFSNRMLSITESMAIQMMRSSFSTQIKERRDFSVGIFDVRGNLIAQGTHIPLHLGSLLGATEALLERYAIADMVEGDAFICNDPYLAGGTHLPDIAVITPVYINGKIIAFAANIGHHSDIGGSVPGSISAKSRSIFEEGLRIPIIRIVRAGVLDEDLLNLISNNSRLSEERRLDIQVQIAVNTRGGDEARALFERMGADETQAAIDDVLYYTSERLRRRIESLPAGNYSFTTWLDDDGSGSDPIPLVATVSPHGDTLHVDFEGTGPQAQGALNVPRNALRATVYYCIKALLDPELMANSGMFEPLVISAPKGSITNPNFPAACGARSITCQKLAGAVFGAFRTILPPERLVASSNDLLPTISFSATKPNGGLYHYGETIGGGSGARHDSDGMDAIHVHVTNSLNLPVEALENEFPFLCDEYCLVVDSGGAGRQRGGLGIARQIRALHDGTIVSVRSDSYIHGAEGIDGGGTGGLSTLTRNFETNRQETLPLKVSYMVIEAGETVRIHTPGGGGFGVPSERSLNDLAHDLRDGLVSRELAERDYGFDRVRAALALVN</sequence>
<keyword evidence="3" id="KW-1185">Reference proteome</keyword>
<feature type="domain" description="Hydantoinase B/oxoprolinase" evidence="1">
    <location>
        <begin position="16"/>
        <end position="537"/>
    </location>
</feature>
<dbReference type="InterPro" id="IPR003692">
    <property type="entry name" value="Hydantoinase_B"/>
</dbReference>
<name>A0ABX2JAC0_9HYPH</name>